<dbReference type="GO" id="GO:0005886">
    <property type="term" value="C:plasma membrane"/>
    <property type="evidence" value="ECO:0007669"/>
    <property type="project" value="UniProtKB-SubCell"/>
</dbReference>
<evidence type="ECO:0000256" key="1">
    <source>
        <dbReference type="ARBA" id="ARBA00004651"/>
    </source>
</evidence>
<comment type="subcellular location">
    <subcellularLocation>
        <location evidence="1 8">Cell membrane</location>
        <topology evidence="1 8">Multi-pass membrane protein</topology>
    </subcellularLocation>
</comment>
<keyword evidence="7 8" id="KW-0807">Transducer</keyword>
<proteinExistence type="evidence at transcript level"/>
<evidence type="ECO:0000313" key="10">
    <source>
        <dbReference type="EMBL" id="KAG6441811.1"/>
    </source>
</evidence>
<reference evidence="10" key="2">
    <citation type="journal article" date="2016" name="Insect Biochem. Mol. Biol.">
        <title>Multifaceted biological insights from a draft genome sequence of the tobacco hornworm moth, Manduca sexta.</title>
        <authorList>
            <person name="Kanost M.R."/>
            <person name="Arrese E.L."/>
            <person name="Cao X."/>
            <person name="Chen Y.R."/>
            <person name="Chellapilla S."/>
            <person name="Goldsmith M.R."/>
            <person name="Grosse-Wilde E."/>
            <person name="Heckel D.G."/>
            <person name="Herndon N."/>
            <person name="Jiang H."/>
            <person name="Papanicolaou A."/>
            <person name="Qu J."/>
            <person name="Soulages J.L."/>
            <person name="Vogel H."/>
            <person name="Walters J."/>
            <person name="Waterhouse R.M."/>
            <person name="Ahn S.J."/>
            <person name="Almeida F.C."/>
            <person name="An C."/>
            <person name="Aqrawi P."/>
            <person name="Bretschneider A."/>
            <person name="Bryant W.B."/>
            <person name="Bucks S."/>
            <person name="Chao H."/>
            <person name="Chevignon G."/>
            <person name="Christen J.M."/>
            <person name="Clarke D.F."/>
            <person name="Dittmer N.T."/>
            <person name="Ferguson L.C.F."/>
            <person name="Garavelou S."/>
            <person name="Gordon K.H.J."/>
            <person name="Gunaratna R.T."/>
            <person name="Han Y."/>
            <person name="Hauser F."/>
            <person name="He Y."/>
            <person name="Heidel-Fischer H."/>
            <person name="Hirsh A."/>
            <person name="Hu Y."/>
            <person name="Jiang H."/>
            <person name="Kalra D."/>
            <person name="Klinner C."/>
            <person name="Konig C."/>
            <person name="Kovar C."/>
            <person name="Kroll A.R."/>
            <person name="Kuwar S.S."/>
            <person name="Lee S.L."/>
            <person name="Lehman R."/>
            <person name="Li K."/>
            <person name="Li Z."/>
            <person name="Liang H."/>
            <person name="Lovelace S."/>
            <person name="Lu Z."/>
            <person name="Mansfield J.H."/>
            <person name="McCulloch K.J."/>
            <person name="Mathew T."/>
            <person name="Morton B."/>
            <person name="Muzny D.M."/>
            <person name="Neunemann D."/>
            <person name="Ongeri F."/>
            <person name="Pauchet Y."/>
            <person name="Pu L.L."/>
            <person name="Pyrousis I."/>
            <person name="Rao X.J."/>
            <person name="Redding A."/>
            <person name="Roesel C."/>
            <person name="Sanchez-Gracia A."/>
            <person name="Schaack S."/>
            <person name="Shukla A."/>
            <person name="Tetreau G."/>
            <person name="Wang Y."/>
            <person name="Xiong G.H."/>
            <person name="Traut W."/>
            <person name="Walsh T.K."/>
            <person name="Worley K.C."/>
            <person name="Wu D."/>
            <person name="Wu W."/>
            <person name="Wu Y.Q."/>
            <person name="Zhang X."/>
            <person name="Zou Z."/>
            <person name="Zucker H."/>
            <person name="Briscoe A.D."/>
            <person name="Burmester T."/>
            <person name="Clem R.J."/>
            <person name="Feyereisen R."/>
            <person name="Grimmelikhuijzen C.J.P."/>
            <person name="Hamodrakas S.J."/>
            <person name="Hansson B.S."/>
            <person name="Huguet E."/>
            <person name="Jermiin L.S."/>
            <person name="Lan Q."/>
            <person name="Lehman H.K."/>
            <person name="Lorenzen M."/>
            <person name="Merzendorfer H."/>
            <person name="Michalopoulos I."/>
            <person name="Morton D.B."/>
            <person name="Muthukrishnan S."/>
            <person name="Oakeshott J.G."/>
            <person name="Palmer W."/>
            <person name="Park Y."/>
            <person name="Passarelli A.L."/>
            <person name="Rozas J."/>
            <person name="Schwartz L.M."/>
            <person name="Smith W."/>
            <person name="Southgate A."/>
            <person name="Vilcinskas A."/>
            <person name="Vogt R."/>
            <person name="Wang P."/>
            <person name="Werren J."/>
            <person name="Yu X.Q."/>
            <person name="Zhou J.J."/>
            <person name="Brown S.J."/>
            <person name="Scherer S.E."/>
            <person name="Richards S."/>
            <person name="Blissard G.W."/>
        </authorList>
    </citation>
    <scope>NUCLEOTIDE SEQUENCE</scope>
</reference>
<keyword evidence="6 8" id="KW-0675">Receptor</keyword>
<dbReference type="GO" id="GO:0043025">
    <property type="term" value="C:neuronal cell body"/>
    <property type="evidence" value="ECO:0007669"/>
    <property type="project" value="TreeGrafter"/>
</dbReference>
<name>A0A5K8B1B3_MANSE</name>
<evidence type="ECO:0000313" key="11">
    <source>
        <dbReference type="Proteomes" id="UP000791440"/>
    </source>
</evidence>
<protein>
    <recommendedName>
        <fullName evidence="8">Gustatory receptor</fullName>
    </recommendedName>
</protein>
<dbReference type="GO" id="GO:0007165">
    <property type="term" value="P:signal transduction"/>
    <property type="evidence" value="ECO:0007669"/>
    <property type="project" value="UniProtKB-KW"/>
</dbReference>
<keyword evidence="11" id="KW-1185">Reference proteome</keyword>
<dbReference type="GO" id="GO:0030424">
    <property type="term" value="C:axon"/>
    <property type="evidence" value="ECO:0007669"/>
    <property type="project" value="TreeGrafter"/>
</dbReference>
<keyword evidence="5 8" id="KW-0472">Membrane</keyword>
<evidence type="ECO:0000256" key="8">
    <source>
        <dbReference type="RuleBase" id="RU363108"/>
    </source>
</evidence>
<accession>A0A5K8B1B3</accession>
<organism evidence="9">
    <name type="scientific">Manduca sexta</name>
    <name type="common">Tobacco hawkmoth</name>
    <name type="synonym">Tobacco hornworm</name>
    <dbReference type="NCBI Taxonomy" id="7130"/>
    <lineage>
        <taxon>Eukaryota</taxon>
        <taxon>Metazoa</taxon>
        <taxon>Ecdysozoa</taxon>
        <taxon>Arthropoda</taxon>
        <taxon>Hexapoda</taxon>
        <taxon>Insecta</taxon>
        <taxon>Pterygota</taxon>
        <taxon>Neoptera</taxon>
        <taxon>Endopterygota</taxon>
        <taxon>Lepidoptera</taxon>
        <taxon>Glossata</taxon>
        <taxon>Ditrysia</taxon>
        <taxon>Bombycoidea</taxon>
        <taxon>Sphingidae</taxon>
        <taxon>Sphinginae</taxon>
        <taxon>Sphingini</taxon>
        <taxon>Manduca</taxon>
    </lineage>
</organism>
<dbReference type="EMBL" id="LN885206">
    <property type="protein sequence ID" value="CUQ99354.1"/>
    <property type="molecule type" value="mRNA"/>
</dbReference>
<comment type="similarity">
    <text evidence="8">Belongs to the insect chemoreceptor superfamily. Gustatory receptor (GR) family.</text>
</comment>
<dbReference type="GO" id="GO:0050909">
    <property type="term" value="P:sensory perception of taste"/>
    <property type="evidence" value="ECO:0007669"/>
    <property type="project" value="InterPro"/>
</dbReference>
<feature type="transmembrane region" description="Helical" evidence="8">
    <location>
        <begin position="297"/>
        <end position="320"/>
    </location>
</feature>
<feature type="transmembrane region" description="Helical" evidence="8">
    <location>
        <begin position="140"/>
        <end position="162"/>
    </location>
</feature>
<dbReference type="InterPro" id="IPR013604">
    <property type="entry name" value="7TM_chemorcpt"/>
</dbReference>
<dbReference type="Proteomes" id="UP000791440">
    <property type="component" value="Unassembled WGS sequence"/>
</dbReference>
<evidence type="ECO:0000256" key="7">
    <source>
        <dbReference type="ARBA" id="ARBA00023224"/>
    </source>
</evidence>
<feature type="transmembrane region" description="Helical" evidence="8">
    <location>
        <begin position="53"/>
        <end position="71"/>
    </location>
</feature>
<dbReference type="Pfam" id="PF08395">
    <property type="entry name" value="7tm_7"/>
    <property type="match status" value="1"/>
</dbReference>
<evidence type="ECO:0000256" key="6">
    <source>
        <dbReference type="ARBA" id="ARBA00023170"/>
    </source>
</evidence>
<reference evidence="9" key="1">
    <citation type="journal article" date="2015" name="Insect Biochem. Mol. Biol.">
        <title>A reference gene set for chemosensory receptor genes of Manduca sexta.</title>
        <authorList>
            <person name="Koenig C."/>
            <person name="Hirsh A."/>
            <person name="Bucks S."/>
            <person name="Klinner C."/>
            <person name="Vogel H."/>
            <person name="Shukla A."/>
            <person name="Mansfield J.H."/>
            <person name="Morton B."/>
            <person name="Hansson B.S."/>
            <person name="Grosse-Wilde E."/>
        </authorList>
    </citation>
    <scope>NUCLEOTIDE SEQUENCE</scope>
</reference>
<dbReference type="EMBL" id="JH668288">
    <property type="protein sequence ID" value="KAG6441812.1"/>
    <property type="molecule type" value="Genomic_DNA"/>
</dbReference>
<dbReference type="GO" id="GO:0030425">
    <property type="term" value="C:dendrite"/>
    <property type="evidence" value="ECO:0007669"/>
    <property type="project" value="TreeGrafter"/>
</dbReference>
<dbReference type="AlphaFoldDB" id="A0A5K8B1B3"/>
<sequence length="401" mass="46644">MRSISTISKVSPQVKYNNFLYKSITIIKQIKYLIYVQCVLGLSRLYLLQSKKICLYTSYLYAFFIILSTLYHESSTIGSPYHTFVLIQGVMCFEYILLVINALLTKKKKMHNYFKNLSQFDQTLKVSSDNETLNAKKGSLIWIFIIFIYNAIEICMILFKIMNSNEVTEYVNMIFYYIISLVHDMEQIFFFTLLRTIFTRLKLLRAHVRKTFRVNDAGTSDMKTDKIETLSNNAQLDIGSLHKVYELLHKCSEQLNSIMSFPMLMMLFTSGFSTTLLLKILVKIIQVQETMDPKIVTIAVIYLVVRCVKYTLLVVMPCYYSSITSSQVATIRTTLHDSLNTMPLDKLERRRVKAFFLLTKESEFVYALAGFIRLNMTLPLSYTSLCTTYLVIIIQFSKFLD</sequence>
<keyword evidence="4 8" id="KW-1133">Transmembrane helix</keyword>
<dbReference type="GO" id="GO:0007635">
    <property type="term" value="P:chemosensory behavior"/>
    <property type="evidence" value="ECO:0007669"/>
    <property type="project" value="TreeGrafter"/>
</dbReference>
<evidence type="ECO:0000256" key="3">
    <source>
        <dbReference type="ARBA" id="ARBA00022692"/>
    </source>
</evidence>
<feature type="transmembrane region" description="Helical" evidence="8">
    <location>
        <begin position="83"/>
        <end position="104"/>
    </location>
</feature>
<dbReference type="EMBL" id="JH668288">
    <property type="protein sequence ID" value="KAG6441811.1"/>
    <property type="molecule type" value="Genomic_DNA"/>
</dbReference>
<reference evidence="10" key="3">
    <citation type="submission" date="2020-12" db="EMBL/GenBank/DDBJ databases">
        <authorList>
            <person name="Kanost M."/>
        </authorList>
    </citation>
    <scope>NUCLEOTIDE SEQUENCE</scope>
</reference>
<keyword evidence="2 8" id="KW-1003">Cell membrane</keyword>
<comment type="function">
    <text evidence="8">Gustatory receptor which mediates acceptance or avoidance behavior, depending on its substrates.</text>
</comment>
<feature type="transmembrane region" description="Helical" evidence="8">
    <location>
        <begin position="264"/>
        <end position="285"/>
    </location>
</feature>
<keyword evidence="3 8" id="KW-0812">Transmembrane</keyword>
<gene>
    <name evidence="9" type="primary">GR13</name>
    <name evidence="10" type="ORF">O3G_MSEX001935</name>
</gene>
<dbReference type="PANTHER" id="PTHR21143:SF133">
    <property type="entry name" value="GUSTATORY AND PHEROMONE RECEPTOR 32A-RELATED"/>
    <property type="match status" value="1"/>
</dbReference>
<dbReference type="GO" id="GO:0008049">
    <property type="term" value="P:male courtship behavior"/>
    <property type="evidence" value="ECO:0007669"/>
    <property type="project" value="TreeGrafter"/>
</dbReference>
<evidence type="ECO:0000256" key="5">
    <source>
        <dbReference type="ARBA" id="ARBA00023136"/>
    </source>
</evidence>
<evidence type="ECO:0000313" key="9">
    <source>
        <dbReference type="EMBL" id="CUQ99354.1"/>
    </source>
</evidence>
<evidence type="ECO:0000256" key="4">
    <source>
        <dbReference type="ARBA" id="ARBA00022989"/>
    </source>
</evidence>
<evidence type="ECO:0000256" key="2">
    <source>
        <dbReference type="ARBA" id="ARBA00022475"/>
    </source>
</evidence>
<feature type="transmembrane region" description="Helical" evidence="8">
    <location>
        <begin position="380"/>
        <end position="400"/>
    </location>
</feature>
<feature type="transmembrane region" description="Helical" evidence="8">
    <location>
        <begin position="174"/>
        <end position="194"/>
    </location>
</feature>
<dbReference type="OrthoDB" id="7452444at2759"/>
<dbReference type="PANTHER" id="PTHR21143">
    <property type="entry name" value="INVERTEBRATE GUSTATORY RECEPTOR"/>
    <property type="match status" value="1"/>
</dbReference>